<dbReference type="OrthoDB" id="2249507at2"/>
<keyword evidence="2" id="KW-0238">DNA-binding</keyword>
<dbReference type="GO" id="GO:0003700">
    <property type="term" value="F:DNA-binding transcription factor activity"/>
    <property type="evidence" value="ECO:0007669"/>
    <property type="project" value="InterPro"/>
</dbReference>
<evidence type="ECO:0000256" key="2">
    <source>
        <dbReference type="ARBA" id="ARBA00023125"/>
    </source>
</evidence>
<sequence length="140" mass="15859">MAAETDALISQLNITARRVQAYLDVKLKPLNLTVNNYYFILKINQDTPLTQDQLFKRIYLSPSNVTRRLTQLIDLGLVEKQRNPQDGRSWTVTLTVKGKALVPQVEQIIAQVNATAFNDLVTTQQEELITALKLIDHNLA</sequence>
<dbReference type="PANTHER" id="PTHR42756">
    <property type="entry name" value="TRANSCRIPTIONAL REGULATOR, MARR"/>
    <property type="match status" value="1"/>
</dbReference>
<evidence type="ECO:0000313" key="6">
    <source>
        <dbReference type="Proteomes" id="UP000051330"/>
    </source>
</evidence>
<dbReference type="EMBL" id="AZEC01000024">
    <property type="protein sequence ID" value="KRL08424.1"/>
    <property type="molecule type" value="Genomic_DNA"/>
</dbReference>
<reference evidence="5 6" key="1">
    <citation type="journal article" date="2015" name="Genome Announc.">
        <title>Expanding the biotechnology potential of lactobacilli through comparative genomics of 213 strains and associated genera.</title>
        <authorList>
            <person name="Sun Z."/>
            <person name="Harris H.M."/>
            <person name="McCann A."/>
            <person name="Guo C."/>
            <person name="Argimon S."/>
            <person name="Zhang W."/>
            <person name="Yang X."/>
            <person name="Jeffery I.B."/>
            <person name="Cooney J.C."/>
            <person name="Kagawa T.F."/>
            <person name="Liu W."/>
            <person name="Song Y."/>
            <person name="Salvetti E."/>
            <person name="Wrobel A."/>
            <person name="Rasinkangas P."/>
            <person name="Parkhill J."/>
            <person name="Rea M.C."/>
            <person name="O'Sullivan O."/>
            <person name="Ritari J."/>
            <person name="Douillard F.P."/>
            <person name="Paul Ross R."/>
            <person name="Yang R."/>
            <person name="Briner A.E."/>
            <person name="Felis G.E."/>
            <person name="de Vos W.M."/>
            <person name="Barrangou R."/>
            <person name="Klaenhammer T.R."/>
            <person name="Caufield P.W."/>
            <person name="Cui Y."/>
            <person name="Zhang H."/>
            <person name="O'Toole P.W."/>
        </authorList>
    </citation>
    <scope>NUCLEOTIDE SEQUENCE [LARGE SCALE GENOMIC DNA]</scope>
    <source>
        <strain evidence="5 6">DSM 12744</strain>
    </source>
</reference>
<dbReference type="InterPro" id="IPR000835">
    <property type="entry name" value="HTH_MarR-typ"/>
</dbReference>
<dbReference type="RefSeq" id="WP_057822471.1">
    <property type="nucleotide sequence ID" value="NZ_AZEC01000024.1"/>
</dbReference>
<keyword evidence="6" id="KW-1185">Reference proteome</keyword>
<evidence type="ECO:0000256" key="1">
    <source>
        <dbReference type="ARBA" id="ARBA00023015"/>
    </source>
</evidence>
<dbReference type="PANTHER" id="PTHR42756:SF1">
    <property type="entry name" value="TRANSCRIPTIONAL REPRESSOR OF EMRAB OPERON"/>
    <property type="match status" value="1"/>
</dbReference>
<proteinExistence type="predicted"/>
<dbReference type="InterPro" id="IPR023187">
    <property type="entry name" value="Tscrpt_reg_MarR-type_CS"/>
</dbReference>
<feature type="domain" description="HTH marR-type" evidence="4">
    <location>
        <begin position="5"/>
        <end position="137"/>
    </location>
</feature>
<dbReference type="SUPFAM" id="SSF46785">
    <property type="entry name" value="Winged helix' DNA-binding domain"/>
    <property type="match status" value="1"/>
</dbReference>
<dbReference type="PROSITE" id="PS01117">
    <property type="entry name" value="HTH_MARR_1"/>
    <property type="match status" value="1"/>
</dbReference>
<organism evidence="5 6">
    <name type="scientific">Schleiferilactobacillus perolens DSM 12744</name>
    <dbReference type="NCBI Taxonomy" id="1423792"/>
    <lineage>
        <taxon>Bacteria</taxon>
        <taxon>Bacillati</taxon>
        <taxon>Bacillota</taxon>
        <taxon>Bacilli</taxon>
        <taxon>Lactobacillales</taxon>
        <taxon>Lactobacillaceae</taxon>
        <taxon>Schleiferilactobacillus</taxon>
    </lineage>
</organism>
<dbReference type="PRINTS" id="PR00598">
    <property type="entry name" value="HTHMARR"/>
</dbReference>
<dbReference type="PATRIC" id="fig|1423792.3.peg.1676"/>
<evidence type="ECO:0000259" key="4">
    <source>
        <dbReference type="PROSITE" id="PS50995"/>
    </source>
</evidence>
<dbReference type="InterPro" id="IPR036390">
    <property type="entry name" value="WH_DNA-bd_sf"/>
</dbReference>
<keyword evidence="3" id="KW-0804">Transcription</keyword>
<dbReference type="PROSITE" id="PS50995">
    <property type="entry name" value="HTH_MARR_2"/>
    <property type="match status" value="1"/>
</dbReference>
<dbReference type="Proteomes" id="UP000051330">
    <property type="component" value="Unassembled WGS sequence"/>
</dbReference>
<keyword evidence="1" id="KW-0805">Transcription regulation</keyword>
<dbReference type="Gene3D" id="1.10.10.10">
    <property type="entry name" value="Winged helix-like DNA-binding domain superfamily/Winged helix DNA-binding domain"/>
    <property type="match status" value="1"/>
</dbReference>
<name>A0A0R1MY45_9LACO</name>
<dbReference type="InterPro" id="IPR036388">
    <property type="entry name" value="WH-like_DNA-bd_sf"/>
</dbReference>
<dbReference type="AlphaFoldDB" id="A0A0R1MY45"/>
<dbReference type="SMART" id="SM00347">
    <property type="entry name" value="HTH_MARR"/>
    <property type="match status" value="1"/>
</dbReference>
<gene>
    <name evidence="5" type="ORF">FD09_GL001654</name>
</gene>
<dbReference type="Pfam" id="PF01047">
    <property type="entry name" value="MarR"/>
    <property type="match status" value="1"/>
</dbReference>
<comment type="caution">
    <text evidence="5">The sequence shown here is derived from an EMBL/GenBank/DDBJ whole genome shotgun (WGS) entry which is preliminary data.</text>
</comment>
<dbReference type="GO" id="GO:0003677">
    <property type="term" value="F:DNA binding"/>
    <property type="evidence" value="ECO:0007669"/>
    <property type="project" value="UniProtKB-KW"/>
</dbReference>
<protein>
    <submittedName>
        <fullName evidence="5">Transcriptional regulator</fullName>
    </submittedName>
</protein>
<evidence type="ECO:0000313" key="5">
    <source>
        <dbReference type="EMBL" id="KRL08424.1"/>
    </source>
</evidence>
<dbReference type="STRING" id="1423792.FD09_GL001654"/>
<accession>A0A0R1MY45</accession>
<evidence type="ECO:0000256" key="3">
    <source>
        <dbReference type="ARBA" id="ARBA00023163"/>
    </source>
</evidence>